<proteinExistence type="predicted"/>
<accession>A0A0B6YK88</accession>
<dbReference type="GO" id="GO:0097730">
    <property type="term" value="C:non-motile cilium"/>
    <property type="evidence" value="ECO:0007669"/>
    <property type="project" value="InterPro"/>
</dbReference>
<dbReference type="GO" id="GO:0035869">
    <property type="term" value="C:ciliary transition zone"/>
    <property type="evidence" value="ECO:0007669"/>
    <property type="project" value="TreeGrafter"/>
</dbReference>
<organism evidence="2">
    <name type="scientific">Arion vulgaris</name>
    <dbReference type="NCBI Taxonomy" id="1028688"/>
    <lineage>
        <taxon>Eukaryota</taxon>
        <taxon>Metazoa</taxon>
        <taxon>Spiralia</taxon>
        <taxon>Lophotrochozoa</taxon>
        <taxon>Mollusca</taxon>
        <taxon>Gastropoda</taxon>
        <taxon>Heterobranchia</taxon>
        <taxon>Euthyneura</taxon>
        <taxon>Panpulmonata</taxon>
        <taxon>Eupulmonata</taxon>
        <taxon>Stylommatophora</taxon>
        <taxon>Helicina</taxon>
        <taxon>Arionoidea</taxon>
        <taxon>Arionidae</taxon>
        <taxon>Arion</taxon>
    </lineage>
</organism>
<feature type="non-terminal residue" evidence="2">
    <location>
        <position position="97"/>
    </location>
</feature>
<feature type="region of interest" description="Disordered" evidence="1">
    <location>
        <begin position="77"/>
        <end position="97"/>
    </location>
</feature>
<dbReference type="GO" id="GO:0097546">
    <property type="term" value="C:ciliary base"/>
    <property type="evidence" value="ECO:0007669"/>
    <property type="project" value="TreeGrafter"/>
</dbReference>
<protein>
    <submittedName>
        <fullName evidence="2">Uncharacterized protein</fullName>
    </submittedName>
</protein>
<gene>
    <name evidence="2" type="primary">ORF26353</name>
</gene>
<feature type="non-terminal residue" evidence="2">
    <location>
        <position position="1"/>
    </location>
</feature>
<name>A0A0B6YK88_9EUPU</name>
<dbReference type="GO" id="GO:0090090">
    <property type="term" value="P:negative regulation of canonical Wnt signaling pathway"/>
    <property type="evidence" value="ECO:0007669"/>
    <property type="project" value="InterPro"/>
</dbReference>
<evidence type="ECO:0000313" key="2">
    <source>
        <dbReference type="EMBL" id="CEK55915.1"/>
    </source>
</evidence>
<dbReference type="GO" id="GO:0036064">
    <property type="term" value="C:ciliary basal body"/>
    <property type="evidence" value="ECO:0007669"/>
    <property type="project" value="TreeGrafter"/>
</dbReference>
<dbReference type="PANTHER" id="PTHR31043">
    <property type="entry name" value="NEPHROCYSTIN-4"/>
    <property type="match status" value="1"/>
</dbReference>
<dbReference type="PANTHER" id="PTHR31043:SF3">
    <property type="entry name" value="NEPHROCYSTIN-4"/>
    <property type="match status" value="1"/>
</dbReference>
<dbReference type="AlphaFoldDB" id="A0A0B6YK88"/>
<sequence>LHTVPIVIDGLVIHLQPNVDKFENELCELLREDRSLRKLDAQDNLHVTIVERRLQVGVHNGWCYIDKPNVFHLEKQTGLTNKKPISSPSLRRSIRYH</sequence>
<dbReference type="GO" id="GO:1904491">
    <property type="term" value="P:protein localization to ciliary transition zone"/>
    <property type="evidence" value="ECO:0007669"/>
    <property type="project" value="TreeGrafter"/>
</dbReference>
<reference evidence="2" key="1">
    <citation type="submission" date="2014-12" db="EMBL/GenBank/DDBJ databases">
        <title>Insight into the proteome of Arion vulgaris.</title>
        <authorList>
            <person name="Aradska J."/>
            <person name="Bulat T."/>
            <person name="Smidak R."/>
            <person name="Sarate P."/>
            <person name="Gangsoo J."/>
            <person name="Sialana F."/>
            <person name="Bilban M."/>
            <person name="Lubec G."/>
        </authorList>
    </citation>
    <scope>NUCLEOTIDE SEQUENCE</scope>
    <source>
        <tissue evidence="2">Skin</tissue>
    </source>
</reference>
<dbReference type="InterPro" id="IPR029775">
    <property type="entry name" value="NPHP4"/>
</dbReference>
<dbReference type="EMBL" id="HACG01009050">
    <property type="protein sequence ID" value="CEK55915.1"/>
    <property type="molecule type" value="Transcribed_RNA"/>
</dbReference>
<evidence type="ECO:0000256" key="1">
    <source>
        <dbReference type="SAM" id="MobiDB-lite"/>
    </source>
</evidence>